<organism evidence="7 8">
    <name type="scientific">Niabella digestorum</name>
    <dbReference type="NCBI Taxonomy" id="3117701"/>
    <lineage>
        <taxon>Bacteria</taxon>
        <taxon>Pseudomonadati</taxon>
        <taxon>Bacteroidota</taxon>
        <taxon>Chitinophagia</taxon>
        <taxon>Chitinophagales</taxon>
        <taxon>Chitinophagaceae</taxon>
        <taxon>Niabella</taxon>
    </lineage>
</organism>
<accession>A0ABU7RCK0</accession>
<dbReference type="EMBL" id="JAZGLY010000001">
    <property type="protein sequence ID" value="MEE6185725.1"/>
    <property type="molecule type" value="Genomic_DNA"/>
</dbReference>
<keyword evidence="8" id="KW-1185">Reference proteome</keyword>
<dbReference type="PANTHER" id="PTHR43133">
    <property type="entry name" value="RNA POLYMERASE ECF-TYPE SIGMA FACTO"/>
    <property type="match status" value="1"/>
</dbReference>
<gene>
    <name evidence="7" type="ORF">V2H41_00430</name>
</gene>
<dbReference type="NCBIfam" id="TIGR02937">
    <property type="entry name" value="sigma70-ECF"/>
    <property type="match status" value="1"/>
</dbReference>
<comment type="similarity">
    <text evidence="1">Belongs to the sigma-70 factor family. ECF subfamily.</text>
</comment>
<keyword evidence="3" id="KW-0731">Sigma factor</keyword>
<dbReference type="Pfam" id="PF08281">
    <property type="entry name" value="Sigma70_r4_2"/>
    <property type="match status" value="1"/>
</dbReference>
<reference evidence="7 8" key="1">
    <citation type="submission" date="2024-01" db="EMBL/GenBank/DDBJ databases">
        <title>Niabella digestum sp. nov., isolated from waste digestion system.</title>
        <authorList>
            <person name="Zhang L."/>
        </authorList>
    </citation>
    <scope>NUCLEOTIDE SEQUENCE [LARGE SCALE GENOMIC DNA]</scope>
    <source>
        <strain evidence="7 8">A18</strain>
    </source>
</reference>
<dbReference type="InterPro" id="IPR039425">
    <property type="entry name" value="RNA_pol_sigma-70-like"/>
</dbReference>
<dbReference type="Proteomes" id="UP001357452">
    <property type="component" value="Unassembled WGS sequence"/>
</dbReference>
<dbReference type="InterPro" id="IPR013324">
    <property type="entry name" value="RNA_pol_sigma_r3/r4-like"/>
</dbReference>
<evidence type="ECO:0000256" key="1">
    <source>
        <dbReference type="ARBA" id="ARBA00010641"/>
    </source>
</evidence>
<feature type="domain" description="RNA polymerase sigma factor 70 region 4 type 2" evidence="6">
    <location>
        <begin position="128"/>
        <end position="178"/>
    </location>
</feature>
<comment type="caution">
    <text evidence="7">The sequence shown here is derived from an EMBL/GenBank/DDBJ whole genome shotgun (WGS) entry which is preliminary data.</text>
</comment>
<name>A0ABU7RCK0_9BACT</name>
<dbReference type="SUPFAM" id="SSF88659">
    <property type="entry name" value="Sigma3 and sigma4 domains of RNA polymerase sigma factors"/>
    <property type="match status" value="1"/>
</dbReference>
<evidence type="ECO:0000259" key="6">
    <source>
        <dbReference type="Pfam" id="PF08281"/>
    </source>
</evidence>
<evidence type="ECO:0000259" key="5">
    <source>
        <dbReference type="Pfam" id="PF04542"/>
    </source>
</evidence>
<dbReference type="NCBIfam" id="TIGR02985">
    <property type="entry name" value="Sig70_bacteroi1"/>
    <property type="match status" value="1"/>
</dbReference>
<dbReference type="Pfam" id="PF04542">
    <property type="entry name" value="Sigma70_r2"/>
    <property type="match status" value="1"/>
</dbReference>
<protein>
    <submittedName>
        <fullName evidence="7">RNA polymerase sigma-70 factor</fullName>
    </submittedName>
</protein>
<keyword evidence="4" id="KW-0804">Transcription</keyword>
<sequence>MLEKGLKVEAEGLLKLIDRGDEAAFAKLYTLYSKRLTAFSISILQSSEMAEEVVEDVFVKLWNKRGSLVSIDNISVYLYIATKNQTLSYLSDKAKKLITAPFDDLNTSIEAIHQDPHSLLISSEMLARVNAAIEALPPRCKMIFKLIREDGLKYKEVAAILNISVNTIDAQMAIAVKRICQAMGISKNAIKFPREKETL</sequence>
<proteinExistence type="inferred from homology"/>
<dbReference type="Gene3D" id="1.10.1740.10">
    <property type="match status" value="1"/>
</dbReference>
<dbReference type="RefSeq" id="WP_330973134.1">
    <property type="nucleotide sequence ID" value="NZ_JAZGLY010000001.1"/>
</dbReference>
<feature type="domain" description="RNA polymerase sigma-70 region 2" evidence="5">
    <location>
        <begin position="28"/>
        <end position="94"/>
    </location>
</feature>
<evidence type="ECO:0000256" key="3">
    <source>
        <dbReference type="ARBA" id="ARBA00023082"/>
    </source>
</evidence>
<dbReference type="InterPro" id="IPR013325">
    <property type="entry name" value="RNA_pol_sigma_r2"/>
</dbReference>
<dbReference type="InterPro" id="IPR014284">
    <property type="entry name" value="RNA_pol_sigma-70_dom"/>
</dbReference>
<dbReference type="PANTHER" id="PTHR43133:SF46">
    <property type="entry name" value="RNA POLYMERASE SIGMA-70 FACTOR ECF SUBFAMILY"/>
    <property type="match status" value="1"/>
</dbReference>
<keyword evidence="2" id="KW-0805">Transcription regulation</keyword>
<dbReference type="InterPro" id="IPR036388">
    <property type="entry name" value="WH-like_DNA-bd_sf"/>
</dbReference>
<dbReference type="SUPFAM" id="SSF88946">
    <property type="entry name" value="Sigma2 domain of RNA polymerase sigma factors"/>
    <property type="match status" value="1"/>
</dbReference>
<evidence type="ECO:0000256" key="4">
    <source>
        <dbReference type="ARBA" id="ARBA00023163"/>
    </source>
</evidence>
<evidence type="ECO:0000256" key="2">
    <source>
        <dbReference type="ARBA" id="ARBA00023015"/>
    </source>
</evidence>
<dbReference type="InterPro" id="IPR013249">
    <property type="entry name" value="RNA_pol_sigma70_r4_t2"/>
</dbReference>
<evidence type="ECO:0000313" key="8">
    <source>
        <dbReference type="Proteomes" id="UP001357452"/>
    </source>
</evidence>
<dbReference type="InterPro" id="IPR014327">
    <property type="entry name" value="RNA_pol_sigma70_bacteroid"/>
</dbReference>
<dbReference type="InterPro" id="IPR007627">
    <property type="entry name" value="RNA_pol_sigma70_r2"/>
</dbReference>
<dbReference type="Gene3D" id="1.10.10.10">
    <property type="entry name" value="Winged helix-like DNA-binding domain superfamily/Winged helix DNA-binding domain"/>
    <property type="match status" value="1"/>
</dbReference>
<evidence type="ECO:0000313" key="7">
    <source>
        <dbReference type="EMBL" id="MEE6185725.1"/>
    </source>
</evidence>